<comment type="caution">
    <text evidence="10">The sequence shown here is derived from an EMBL/GenBank/DDBJ whole genome shotgun (WGS) entry which is preliminary data.</text>
</comment>
<dbReference type="PANTHER" id="PTHR11098">
    <property type="entry name" value="NICOTINATE PHOSPHORIBOSYLTRANSFERASE"/>
    <property type="match status" value="1"/>
</dbReference>
<dbReference type="GO" id="GO:0034355">
    <property type="term" value="P:NAD+ biosynthetic process via the salvage pathway"/>
    <property type="evidence" value="ECO:0007669"/>
    <property type="project" value="TreeGrafter"/>
</dbReference>
<dbReference type="SUPFAM" id="SSF54675">
    <property type="entry name" value="Nicotinate/Quinolinate PRTase N-terminal domain-like"/>
    <property type="match status" value="1"/>
</dbReference>
<gene>
    <name evidence="10" type="ORF">FH972_020991</name>
</gene>
<protein>
    <recommendedName>
        <fullName evidence="3">nicotinate phosphoribosyltransferase</fullName>
        <ecNumber evidence="3">6.3.4.21</ecNumber>
    </recommendedName>
</protein>
<evidence type="ECO:0000256" key="2">
    <source>
        <dbReference type="ARBA" id="ARBA00010897"/>
    </source>
</evidence>
<dbReference type="Proteomes" id="UP000327013">
    <property type="component" value="Unassembled WGS sequence"/>
</dbReference>
<sequence>MAAPDVAPTEGVFSLLDTDLYKLTMQSAVLKYFPSTHVTYSFTNRTADMKLSREAYDWLHTQVSKLADVAITPDELAYLRTACPFLSEPYLTYLATFRFKPAEQIRLFFTAEHDTGGPDDRGNIELHTKGLWLETILYEIPLLALTSEAYFKFCDRDWDHAGQTERAHQKGRALLKAGCQADREAQAAGWTGRITGTSNVHFAMRFGVPPIGTVAHEWFMGVAAVTEDYTCATEIALRYWIGTFGRGVLAIALTDTFGTPTFLSAFKKPIEAAEPGGESFADVFTGVRQDSGDPIEFVKLMRHFYGSIDAASSSSAEQKKRTIVFSDSLNVERCIELRGVADSLGFASSFGVGTFFTNDFTTLSSRGAEKSAPLNIVIKLSSADGKPAIKISDNLGKNTGDSETVRQVKKELGYVENEWAGVDEKQRWGNGWGGPG</sequence>
<evidence type="ECO:0000313" key="11">
    <source>
        <dbReference type="Proteomes" id="UP000327013"/>
    </source>
</evidence>
<dbReference type="SUPFAM" id="SSF51690">
    <property type="entry name" value="Nicotinate/Quinolinate PRTase C-terminal domain-like"/>
    <property type="match status" value="1"/>
</dbReference>
<dbReference type="OrthoDB" id="193380at2759"/>
<dbReference type="Pfam" id="PF17767">
    <property type="entry name" value="NAPRTase_N"/>
    <property type="match status" value="1"/>
</dbReference>
<evidence type="ECO:0000259" key="8">
    <source>
        <dbReference type="Pfam" id="PF04095"/>
    </source>
</evidence>
<keyword evidence="4" id="KW-0597">Phosphoprotein</keyword>
<feature type="domain" description="Nicotinate/nicotinamide phosphoribosyltransferase" evidence="8">
    <location>
        <begin position="192"/>
        <end position="413"/>
    </location>
</feature>
<dbReference type="InterPro" id="IPR036068">
    <property type="entry name" value="Nicotinate_pribotase-like_C"/>
</dbReference>
<dbReference type="PIRSF" id="PIRSF000484">
    <property type="entry name" value="NAPRT"/>
    <property type="match status" value="1"/>
</dbReference>
<keyword evidence="11" id="KW-1185">Reference proteome</keyword>
<dbReference type="EMBL" id="VIBQ01000009">
    <property type="protein sequence ID" value="KAB8336680.1"/>
    <property type="molecule type" value="Genomic_DNA"/>
</dbReference>
<dbReference type="EC" id="6.3.4.21" evidence="3"/>
<dbReference type="Gene3D" id="3.20.140.10">
    <property type="entry name" value="nicotinate phosphoribosyltransferase"/>
    <property type="match status" value="2"/>
</dbReference>
<evidence type="ECO:0000256" key="1">
    <source>
        <dbReference type="ARBA" id="ARBA00004952"/>
    </source>
</evidence>
<dbReference type="PANTHER" id="PTHR11098:SF1">
    <property type="entry name" value="NICOTINATE PHOSPHORIBOSYLTRANSFERASE"/>
    <property type="match status" value="1"/>
</dbReference>
<reference evidence="10 11" key="1">
    <citation type="submission" date="2019-06" db="EMBL/GenBank/DDBJ databases">
        <title>A chromosomal-level reference genome of Carpinus fangiana (Coryloideae, Betulaceae).</title>
        <authorList>
            <person name="Yang X."/>
            <person name="Wang Z."/>
            <person name="Zhang L."/>
            <person name="Hao G."/>
            <person name="Liu J."/>
            <person name="Yang Y."/>
        </authorList>
    </citation>
    <scope>NUCLEOTIDE SEQUENCE [LARGE SCALE GENOMIC DNA]</scope>
    <source>
        <strain evidence="10">Cfa_2016G</strain>
        <tissue evidence="10">Leaf</tissue>
    </source>
</reference>
<evidence type="ECO:0000259" key="9">
    <source>
        <dbReference type="Pfam" id="PF17767"/>
    </source>
</evidence>
<dbReference type="AlphaFoldDB" id="A0A5N6KNN4"/>
<accession>A0A5N6KNN4</accession>
<evidence type="ECO:0000256" key="7">
    <source>
        <dbReference type="ARBA" id="ARBA00048668"/>
    </source>
</evidence>
<dbReference type="InterPro" id="IPR041525">
    <property type="entry name" value="N/Namide_PRibTrfase"/>
</dbReference>
<comment type="pathway">
    <text evidence="1">Cofactor biosynthesis; NAD(+) biosynthesis; nicotinate D-ribonucleotide from nicotinate: step 1/1.</text>
</comment>
<evidence type="ECO:0000256" key="6">
    <source>
        <dbReference type="ARBA" id="ARBA00022642"/>
    </source>
</evidence>
<evidence type="ECO:0000256" key="5">
    <source>
        <dbReference type="ARBA" id="ARBA00022598"/>
    </source>
</evidence>
<dbReference type="GO" id="GO:0005829">
    <property type="term" value="C:cytosol"/>
    <property type="evidence" value="ECO:0007669"/>
    <property type="project" value="TreeGrafter"/>
</dbReference>
<evidence type="ECO:0000256" key="3">
    <source>
        <dbReference type="ARBA" id="ARBA00013236"/>
    </source>
</evidence>
<comment type="catalytic activity">
    <reaction evidence="7">
        <text>5-phospho-alpha-D-ribose 1-diphosphate + nicotinate + ATP + H2O = nicotinate beta-D-ribonucleotide + ADP + phosphate + diphosphate</text>
        <dbReference type="Rhea" id="RHEA:36163"/>
        <dbReference type="ChEBI" id="CHEBI:15377"/>
        <dbReference type="ChEBI" id="CHEBI:30616"/>
        <dbReference type="ChEBI" id="CHEBI:32544"/>
        <dbReference type="ChEBI" id="CHEBI:33019"/>
        <dbReference type="ChEBI" id="CHEBI:43474"/>
        <dbReference type="ChEBI" id="CHEBI:57502"/>
        <dbReference type="ChEBI" id="CHEBI:58017"/>
        <dbReference type="ChEBI" id="CHEBI:456216"/>
        <dbReference type="EC" id="6.3.4.21"/>
    </reaction>
</comment>
<proteinExistence type="inferred from homology"/>
<keyword evidence="5" id="KW-0436">Ligase</keyword>
<dbReference type="Pfam" id="PF04095">
    <property type="entry name" value="NAPRTase"/>
    <property type="match status" value="1"/>
</dbReference>
<dbReference type="InterPro" id="IPR007229">
    <property type="entry name" value="Nic_PRibTrfase-Fam"/>
</dbReference>
<dbReference type="GO" id="GO:0004516">
    <property type="term" value="F:nicotinate phosphoribosyltransferase activity"/>
    <property type="evidence" value="ECO:0007669"/>
    <property type="project" value="UniProtKB-EC"/>
</dbReference>
<keyword evidence="6" id="KW-0662">Pyridine nucleotide biosynthesis</keyword>
<feature type="domain" description="Nicotinate phosphoribosyltransferase N-terminal" evidence="9">
    <location>
        <begin position="16"/>
        <end position="147"/>
    </location>
</feature>
<name>A0A5N6KNN4_9ROSI</name>
<evidence type="ECO:0000313" key="10">
    <source>
        <dbReference type="EMBL" id="KAB8336680.1"/>
    </source>
</evidence>
<dbReference type="InterPro" id="IPR040727">
    <property type="entry name" value="NAPRTase_N"/>
</dbReference>
<organism evidence="10 11">
    <name type="scientific">Carpinus fangiana</name>
    <dbReference type="NCBI Taxonomy" id="176857"/>
    <lineage>
        <taxon>Eukaryota</taxon>
        <taxon>Viridiplantae</taxon>
        <taxon>Streptophyta</taxon>
        <taxon>Embryophyta</taxon>
        <taxon>Tracheophyta</taxon>
        <taxon>Spermatophyta</taxon>
        <taxon>Magnoliopsida</taxon>
        <taxon>eudicotyledons</taxon>
        <taxon>Gunneridae</taxon>
        <taxon>Pentapetalae</taxon>
        <taxon>rosids</taxon>
        <taxon>fabids</taxon>
        <taxon>Fagales</taxon>
        <taxon>Betulaceae</taxon>
        <taxon>Carpinus</taxon>
    </lineage>
</organism>
<comment type="similarity">
    <text evidence="2">Belongs to the NAPRTase family.</text>
</comment>
<dbReference type="UniPathway" id="UPA00253">
    <property type="reaction ID" value="UER00457"/>
</dbReference>
<evidence type="ECO:0000256" key="4">
    <source>
        <dbReference type="ARBA" id="ARBA00022553"/>
    </source>
</evidence>